<evidence type="ECO:0000313" key="9">
    <source>
        <dbReference type="EMBL" id="AIG56343.1"/>
    </source>
</evidence>
<dbReference type="Proteomes" id="UP000243579">
    <property type="component" value="Unassembled WGS sequence"/>
</dbReference>
<dbReference type="PANTHER" id="PTHR31356">
    <property type="entry name" value="THYLAKOID LUMENAL 29 KDA PROTEIN, CHLOROPLASTIC-RELATED"/>
    <property type="match status" value="1"/>
</dbReference>
<dbReference type="STRING" id="1202772.A0A0A7CPA0"/>
<keyword evidence="4" id="KW-0560">Oxidoreductase</keyword>
<feature type="chain" id="PRO_5002038219" evidence="7">
    <location>
        <begin position="20"/>
        <end position="307"/>
    </location>
</feature>
<reference evidence="9 11" key="1">
    <citation type="journal article" date="2014" name="Genome Biol. Evol.">
        <title>The secreted proteins of Achlya hypogyna and Thraustotheca clavata identify the ancestral oomycete secretome and reveal gene acquisitions by horizontal gene transfer.</title>
        <authorList>
            <person name="Misner I."/>
            <person name="Blouin N."/>
            <person name="Leonard G."/>
            <person name="Richards T.A."/>
            <person name="Lane C.E."/>
        </authorList>
    </citation>
    <scope>NUCLEOTIDE SEQUENCE</scope>
    <source>
        <strain evidence="9 11">ATCC 48635</strain>
    </source>
</reference>
<evidence type="ECO:0000256" key="7">
    <source>
        <dbReference type="SAM" id="SignalP"/>
    </source>
</evidence>
<dbReference type="GO" id="GO:0046872">
    <property type="term" value="F:metal ion binding"/>
    <property type="evidence" value="ECO:0007669"/>
    <property type="project" value="UniProtKB-KW"/>
</dbReference>
<dbReference type="PANTHER" id="PTHR31356:SF36">
    <property type="entry name" value="L-ASCORBATE PEROXIDASE 3"/>
    <property type="match status" value="1"/>
</dbReference>
<sequence>MIRKVFVCVLVCIATLSSALTQRDVETAKGLIRKVAGPVDSNQFLQFAGRMLQLWFHDCDTFGATFNGGPNGCVNSQSGANAGVLGIISSLNQIHSQMRGVISKADLIVLGASCVIMDSIPKGSPVGMDLLGNFMTGRPDKTVCDLQNVLPNPTGGVSTVQQAVSVRLGLTKAETVALMGAHTLGGAHTSISGFTGPFDDTPAVFDNTYYTSFLTKQWIRQQGQAGVFWSANDNSGTIRFNVDMALAIDTTNCRTNNGCPVQPQGTMDWIKLFASDAAQWHQNFASAFQKISSNGIRGLVPVKQLRA</sequence>
<dbReference type="PROSITE" id="PS00435">
    <property type="entry name" value="PEROXIDASE_1"/>
    <property type="match status" value="1"/>
</dbReference>
<dbReference type="EMBL" id="KM038882">
    <property type="protein sequence ID" value="AIG56343.1"/>
    <property type="molecule type" value="Genomic_DNA"/>
</dbReference>
<dbReference type="InterPro" id="IPR002207">
    <property type="entry name" value="Peroxidase_I"/>
</dbReference>
<accession>A0A0A7CPA0</accession>
<dbReference type="GO" id="GO:0020037">
    <property type="term" value="F:heme binding"/>
    <property type="evidence" value="ECO:0007669"/>
    <property type="project" value="InterPro"/>
</dbReference>
<keyword evidence="7" id="KW-0732">Signal</keyword>
<keyword evidence="11" id="KW-1185">Reference proteome</keyword>
<dbReference type="Gene3D" id="1.10.420.10">
    <property type="entry name" value="Peroxidase, domain 2"/>
    <property type="match status" value="1"/>
</dbReference>
<gene>
    <name evidence="10" type="ORF">ACHHYP_12832</name>
</gene>
<dbReference type="InterPro" id="IPR019793">
    <property type="entry name" value="Peroxidases_heam-ligand_BS"/>
</dbReference>
<dbReference type="Gene3D" id="1.10.520.10">
    <property type="match status" value="1"/>
</dbReference>
<dbReference type="PRINTS" id="PR00459">
    <property type="entry name" value="ASPEROXIDASE"/>
</dbReference>
<protein>
    <submittedName>
        <fullName evidence="10">Ascorbate peroxidase</fullName>
    </submittedName>
    <submittedName>
        <fullName evidence="9">Secreted protein</fullName>
    </submittedName>
</protein>
<dbReference type="Pfam" id="PF00141">
    <property type="entry name" value="peroxidase"/>
    <property type="match status" value="1"/>
</dbReference>
<comment type="similarity">
    <text evidence="6">Belongs to the peroxidase family.</text>
</comment>
<keyword evidence="2" id="KW-0349">Heme</keyword>
<feature type="domain" description="Plant heme peroxidase family profile" evidence="8">
    <location>
        <begin position="48"/>
        <end position="307"/>
    </location>
</feature>
<keyword evidence="3" id="KW-0479">Metal-binding</keyword>
<dbReference type="InterPro" id="IPR044831">
    <property type="entry name" value="Ccp1-like"/>
</dbReference>
<dbReference type="SUPFAM" id="SSF48113">
    <property type="entry name" value="Heme-dependent peroxidases"/>
    <property type="match status" value="1"/>
</dbReference>
<evidence type="ECO:0000313" key="10">
    <source>
        <dbReference type="EMBL" id="OQR84777.1"/>
    </source>
</evidence>
<name>A0A0A7CPA0_ACHHY</name>
<proteinExistence type="inferred from homology"/>
<dbReference type="GO" id="GO:0004601">
    <property type="term" value="F:peroxidase activity"/>
    <property type="evidence" value="ECO:0007669"/>
    <property type="project" value="UniProtKB-KW"/>
</dbReference>
<keyword evidence="5" id="KW-0408">Iron</keyword>
<feature type="signal peptide" evidence="7">
    <location>
        <begin position="1"/>
        <end position="19"/>
    </location>
</feature>
<dbReference type="EMBL" id="JNBR01001835">
    <property type="protein sequence ID" value="OQR84777.1"/>
    <property type="molecule type" value="Genomic_DNA"/>
</dbReference>
<dbReference type="GO" id="GO:0000302">
    <property type="term" value="P:response to reactive oxygen species"/>
    <property type="evidence" value="ECO:0007669"/>
    <property type="project" value="TreeGrafter"/>
</dbReference>
<dbReference type="PROSITE" id="PS50873">
    <property type="entry name" value="PEROXIDASE_4"/>
    <property type="match status" value="1"/>
</dbReference>
<keyword evidence="1 10" id="KW-0575">Peroxidase</keyword>
<evidence type="ECO:0000256" key="4">
    <source>
        <dbReference type="ARBA" id="ARBA00023002"/>
    </source>
</evidence>
<evidence type="ECO:0000256" key="3">
    <source>
        <dbReference type="ARBA" id="ARBA00022723"/>
    </source>
</evidence>
<organism evidence="9">
    <name type="scientific">Achlya hypogyna</name>
    <name type="common">Oomycete</name>
    <name type="synonym">Protoachlya hypogyna</name>
    <dbReference type="NCBI Taxonomy" id="1202772"/>
    <lineage>
        <taxon>Eukaryota</taxon>
        <taxon>Sar</taxon>
        <taxon>Stramenopiles</taxon>
        <taxon>Oomycota</taxon>
        <taxon>Saprolegniomycetes</taxon>
        <taxon>Saprolegniales</taxon>
        <taxon>Achlyaceae</taxon>
        <taxon>Achlya</taxon>
    </lineage>
</organism>
<dbReference type="GO" id="GO:0034599">
    <property type="term" value="P:cellular response to oxidative stress"/>
    <property type="evidence" value="ECO:0007669"/>
    <property type="project" value="InterPro"/>
</dbReference>
<dbReference type="PRINTS" id="PR00458">
    <property type="entry name" value="PEROXIDASE"/>
</dbReference>
<dbReference type="AlphaFoldDB" id="A0A0A7CPA0"/>
<evidence type="ECO:0000313" key="11">
    <source>
        <dbReference type="Proteomes" id="UP000243579"/>
    </source>
</evidence>
<evidence type="ECO:0000256" key="5">
    <source>
        <dbReference type="ARBA" id="ARBA00023004"/>
    </source>
</evidence>
<evidence type="ECO:0000259" key="8">
    <source>
        <dbReference type="PROSITE" id="PS50873"/>
    </source>
</evidence>
<evidence type="ECO:0000256" key="6">
    <source>
        <dbReference type="RuleBase" id="RU004241"/>
    </source>
</evidence>
<dbReference type="InterPro" id="IPR010255">
    <property type="entry name" value="Haem_peroxidase_sf"/>
</dbReference>
<dbReference type="InterPro" id="IPR002016">
    <property type="entry name" value="Haem_peroxidase"/>
</dbReference>
<dbReference type="GO" id="GO:0042744">
    <property type="term" value="P:hydrogen peroxide catabolic process"/>
    <property type="evidence" value="ECO:0007669"/>
    <property type="project" value="TreeGrafter"/>
</dbReference>
<evidence type="ECO:0000256" key="2">
    <source>
        <dbReference type="ARBA" id="ARBA00022617"/>
    </source>
</evidence>
<evidence type="ECO:0000256" key="1">
    <source>
        <dbReference type="ARBA" id="ARBA00022559"/>
    </source>
</evidence>
<dbReference type="OrthoDB" id="48879at2759"/>